<protein>
    <submittedName>
        <fullName evidence="1">Uncharacterized protein</fullName>
    </submittedName>
</protein>
<reference evidence="1 2" key="1">
    <citation type="submission" date="2019-07" db="EMBL/GenBank/DDBJ databases">
        <title>Complete genome of Crassaminicella thermophila SY095.</title>
        <authorList>
            <person name="Li X."/>
        </authorList>
    </citation>
    <scope>NUCLEOTIDE SEQUENCE [LARGE SCALE GENOMIC DNA]</scope>
    <source>
        <strain evidence="1 2">SY095</strain>
    </source>
</reference>
<gene>
    <name evidence="1" type="ORF">FQB35_10975</name>
</gene>
<dbReference type="KEGG" id="crs:FQB35_10975"/>
<dbReference type="RefSeq" id="WP_148809941.1">
    <property type="nucleotide sequence ID" value="NZ_CP042243.1"/>
</dbReference>
<evidence type="ECO:0000313" key="1">
    <source>
        <dbReference type="EMBL" id="QEK12805.1"/>
    </source>
</evidence>
<dbReference type="Proteomes" id="UP000324646">
    <property type="component" value="Chromosome"/>
</dbReference>
<organism evidence="1 2">
    <name type="scientific">Crassaminicella thermophila</name>
    <dbReference type="NCBI Taxonomy" id="2599308"/>
    <lineage>
        <taxon>Bacteria</taxon>
        <taxon>Bacillati</taxon>
        <taxon>Bacillota</taxon>
        <taxon>Clostridia</taxon>
        <taxon>Eubacteriales</taxon>
        <taxon>Clostridiaceae</taxon>
        <taxon>Crassaminicella</taxon>
    </lineage>
</organism>
<proteinExistence type="predicted"/>
<dbReference type="OrthoDB" id="1779989at2"/>
<keyword evidence="2" id="KW-1185">Reference proteome</keyword>
<accession>A0A5C0SE02</accession>
<dbReference type="EMBL" id="CP042243">
    <property type="protein sequence ID" value="QEK12805.1"/>
    <property type="molecule type" value="Genomic_DNA"/>
</dbReference>
<sequence length="211" mass="25659">MKRIILERISKASLNKILDIDNFKDIDWIWVNREIFRDILYNLDLDREFEEEELEKFLKDIEDEVMIKELLGPFKKEGYLSLDQNLFANLEKGYKPTLDIDTIIFVKEKYYRKLFIKQINGYNWVLKAMAIDTYLRMGLEYNSLKETYEELYNENTRIIEDLLSTNEYAFLNGVWKFEKKTKELYFYKSGEFYNSWTEGEVNSRFEELIKK</sequence>
<name>A0A5C0SE02_CRATE</name>
<evidence type="ECO:0000313" key="2">
    <source>
        <dbReference type="Proteomes" id="UP000324646"/>
    </source>
</evidence>
<dbReference type="AlphaFoldDB" id="A0A5C0SE02"/>